<dbReference type="EMBL" id="GG657892">
    <property type="protein sequence ID" value="EEF80492.1"/>
    <property type="molecule type" value="Genomic_DNA"/>
</dbReference>
<keyword evidence="13" id="KW-1185">Reference proteome</keyword>
<evidence type="ECO:0000313" key="13">
    <source>
        <dbReference type="Proteomes" id="UP000004679"/>
    </source>
</evidence>
<dbReference type="RefSeq" id="WP_008290117.1">
    <property type="nucleotide sequence ID" value="NZ_GG657884.1"/>
</dbReference>
<dbReference type="EMBL" id="GG657888">
    <property type="protein sequence ID" value="EEF80803.1"/>
    <property type="molecule type" value="Genomic_DNA"/>
</dbReference>
<dbReference type="EMBL" id="GG657884">
    <property type="protein sequence ID" value="EEF81007.1"/>
    <property type="molecule type" value="Genomic_DNA"/>
</dbReference>
<evidence type="ECO:0000313" key="7">
    <source>
        <dbReference type="EMBL" id="EEF80273.1"/>
    </source>
</evidence>
<organism evidence="12 13">
    <name type="scientific">Methylophaga thiooxydans DMS010</name>
    <dbReference type="NCBI Taxonomy" id="637616"/>
    <lineage>
        <taxon>Bacteria</taxon>
        <taxon>Pseudomonadati</taxon>
        <taxon>Pseudomonadota</taxon>
        <taxon>Gammaproteobacteria</taxon>
        <taxon>Thiotrichales</taxon>
        <taxon>Piscirickettsiaceae</taxon>
        <taxon>Methylophaga</taxon>
    </lineage>
</organism>
<dbReference type="InterPro" id="IPR021874">
    <property type="entry name" value="Phage_Mu_Gp27"/>
</dbReference>
<dbReference type="EMBL" id="GG657903">
    <property type="protein sequence ID" value="EEF78962.1"/>
    <property type="molecule type" value="Genomic_DNA"/>
</dbReference>
<evidence type="ECO:0008006" key="14">
    <source>
        <dbReference type="Google" id="ProtNLM"/>
    </source>
</evidence>
<name>C0N2H2_9GAMM</name>
<dbReference type="Pfam" id="PF11985">
    <property type="entry name" value="Phage_Mu_Gp27"/>
    <property type="match status" value="1"/>
</dbReference>
<evidence type="ECO:0000313" key="12">
    <source>
        <dbReference type="EMBL" id="EEF81007.1"/>
    </source>
</evidence>
<proteinExistence type="predicted"/>
<dbReference type="OrthoDB" id="5873478at2"/>
<dbReference type="EMBL" id="GG657904">
    <property type="protein sequence ID" value="EEF78781.1"/>
    <property type="molecule type" value="Genomic_DNA"/>
</dbReference>
<reference evidence="12 13" key="2">
    <citation type="journal article" date="2011" name="J. Bacteriol.">
        <title>Draft genome sequence of the chemolithoheterotrophic, halophilic methylotroph Methylophaga thiooxydans DMS010.</title>
        <authorList>
            <person name="Boden R."/>
            <person name="Ferriera S."/>
            <person name="Johnson J."/>
            <person name="Kelly D.P."/>
            <person name="Murrell J.C."/>
            <person name="Schafer H."/>
        </authorList>
    </citation>
    <scope>NUCLEOTIDE SEQUENCE [LARGE SCALE GENOMIC DNA]</scope>
    <source>
        <strain evidence="12 13">DMS010</strain>
    </source>
</reference>
<evidence type="ECO:0000313" key="6">
    <source>
        <dbReference type="EMBL" id="EEF80116.1"/>
    </source>
</evidence>
<dbReference type="EMBL" id="GG657893">
    <property type="protein sequence ID" value="EEF80369.1"/>
    <property type="molecule type" value="Genomic_DNA"/>
</dbReference>
<dbReference type="EMBL" id="GG657896">
    <property type="protein sequence ID" value="EEF80116.1"/>
    <property type="molecule type" value="Genomic_DNA"/>
</dbReference>
<dbReference type="HOGENOM" id="CLU_120444_2_0_6"/>
<dbReference type="EMBL" id="GG657895">
    <property type="protein sequence ID" value="EEF80273.1"/>
    <property type="molecule type" value="Genomic_DNA"/>
</dbReference>
<evidence type="ECO:0000313" key="4">
    <source>
        <dbReference type="EMBL" id="EEF79102.1"/>
    </source>
</evidence>
<evidence type="ECO:0000313" key="9">
    <source>
        <dbReference type="EMBL" id="EEF80369.1"/>
    </source>
</evidence>
<sequence>MARASSIEQLPADILEQLQTLLRDPRVSQLDATAQINAILEQLGTDDRVSKSAVNRYAVKMKDVGAKLQQSRELASMWIGKLGAAPQGQVGKLVNEIIRTMAFDSAMHMAEGDTPVEPKMLAQLALAVQRLESAANMNEEREKAIRAEAANEAAATAEKSMVSQGMSQKAIDSIKTEILGLG</sequence>
<dbReference type="EMBL" id="GG657907">
    <property type="protein sequence ID" value="EEF78418.1"/>
    <property type="molecule type" value="Genomic_DNA"/>
</dbReference>
<evidence type="ECO:0000313" key="5">
    <source>
        <dbReference type="EMBL" id="EEF79742.1"/>
    </source>
</evidence>
<dbReference type="EMBL" id="GG657895">
    <property type="protein sequence ID" value="EEF80283.1"/>
    <property type="molecule type" value="Genomic_DNA"/>
</dbReference>
<protein>
    <recommendedName>
        <fullName evidence="14">Mu-like prophage FluMu protein gp27</fullName>
    </recommendedName>
</protein>
<evidence type="ECO:0000313" key="10">
    <source>
        <dbReference type="EMBL" id="EEF80492.1"/>
    </source>
</evidence>
<evidence type="ECO:0000313" key="1">
    <source>
        <dbReference type="EMBL" id="EEF78418.1"/>
    </source>
</evidence>
<accession>C0N2H2</accession>
<dbReference type="Proteomes" id="UP000004679">
    <property type="component" value="Unassembled WGS sequence"/>
</dbReference>
<evidence type="ECO:0000313" key="8">
    <source>
        <dbReference type="EMBL" id="EEF80283.1"/>
    </source>
</evidence>
<dbReference type="AlphaFoldDB" id="C0N2H2"/>
<reference evidence="12" key="1">
    <citation type="submission" date="2008-01" db="EMBL/GenBank/DDBJ databases">
        <authorList>
            <person name="Schaefer H."/>
            <person name="Ferriera S."/>
            <person name="Johnson J."/>
            <person name="Kravitz S."/>
            <person name="Beeson K."/>
            <person name="Sutton G."/>
            <person name="Rogers Y.-H."/>
            <person name="Friedman R."/>
            <person name="Frazier M."/>
            <person name="Venter J.C."/>
        </authorList>
    </citation>
    <scope>NUCLEOTIDE SEQUENCE</scope>
    <source>
        <strain evidence="12">DMS010</strain>
    </source>
</reference>
<evidence type="ECO:0000313" key="2">
    <source>
        <dbReference type="EMBL" id="EEF78781.1"/>
    </source>
</evidence>
<dbReference type="EMBL" id="GG657900">
    <property type="protein sequence ID" value="EEF79102.1"/>
    <property type="molecule type" value="Genomic_DNA"/>
</dbReference>
<evidence type="ECO:0000313" key="3">
    <source>
        <dbReference type="EMBL" id="EEF78962.1"/>
    </source>
</evidence>
<dbReference type="EMBL" id="GG657898">
    <property type="protein sequence ID" value="EEF79742.1"/>
    <property type="molecule type" value="Genomic_DNA"/>
</dbReference>
<gene>
    <name evidence="7" type="ORF">MDMS009_1169</name>
    <name evidence="8" type="ORF">MDMS009_1179</name>
    <name evidence="6" type="ORF">MDMS009_1273</name>
    <name evidence="5" type="ORF">MDMS009_1680</name>
    <name evidence="4" type="ORF">MDMS009_2362</name>
    <name evidence="3" type="ORF">MDMS009_2479</name>
    <name evidence="2" type="ORF">MDMS009_2525</name>
    <name evidence="1" type="ORF">MDMS009_2962</name>
    <name evidence="12" type="ORF">MDMS009_327</name>
    <name evidence="11" type="ORF">MDMS009_530</name>
    <name evidence="10" type="ORF">MDMS009_817</name>
    <name evidence="9" type="ORF">MDMS009_982</name>
</gene>
<evidence type="ECO:0000313" key="11">
    <source>
        <dbReference type="EMBL" id="EEF80803.1"/>
    </source>
</evidence>